<dbReference type="OMA" id="INIENHM"/>
<dbReference type="SUPFAM" id="SSF51445">
    <property type="entry name" value="(Trans)glycosidases"/>
    <property type="match status" value="1"/>
</dbReference>
<comment type="function">
    <text evidence="10">Endoglycosidase which is a cell surface and extracellular matrix-degrading enzyme. Cleaves heparan sulfate proteoglycans (HSPGs) into heparan sulfate side chains and core proteoglycans.</text>
</comment>
<dbReference type="PANTHER" id="PTHR14363:SF21">
    <property type="entry name" value="HEPARANASE-LIKE PROTEIN 1"/>
    <property type="match status" value="1"/>
</dbReference>
<comment type="subcellular location">
    <subcellularLocation>
        <location evidence="9">Lysosome membrane</location>
        <topology evidence="9">Peripheral membrane protein</topology>
    </subcellularLocation>
    <subcellularLocation>
        <location evidence="1">Secreted</location>
    </subcellularLocation>
</comment>
<evidence type="ECO:0008006" key="13">
    <source>
        <dbReference type="Google" id="ProtNLM"/>
    </source>
</evidence>
<dbReference type="GO" id="GO:0005576">
    <property type="term" value="C:extracellular region"/>
    <property type="evidence" value="ECO:0007669"/>
    <property type="project" value="UniProtKB-SubCell"/>
</dbReference>
<dbReference type="eggNOG" id="ENOG502QQST">
    <property type="taxonomic scope" value="Eukaryota"/>
</dbReference>
<reference evidence="11 12" key="4">
    <citation type="journal article" date="2011" name="BMC Genomics">
        <title>RNA-Seq improves annotation of protein-coding genes in the cucumber genome.</title>
        <authorList>
            <person name="Li Z."/>
            <person name="Zhang Z."/>
            <person name="Yan P."/>
            <person name="Huang S."/>
            <person name="Fei Z."/>
            <person name="Lin K."/>
        </authorList>
    </citation>
    <scope>NUCLEOTIDE SEQUENCE [LARGE SCALE GENOMIC DNA]</scope>
    <source>
        <strain evidence="12">cv. 9930</strain>
    </source>
</reference>
<reference evidence="11 12" key="1">
    <citation type="journal article" date="2009" name="Nat. Genet.">
        <title>The genome of the cucumber, Cucumis sativus L.</title>
        <authorList>
            <person name="Huang S."/>
            <person name="Li R."/>
            <person name="Zhang Z."/>
            <person name="Li L."/>
            <person name="Gu X."/>
            <person name="Fan W."/>
            <person name="Lucas W.J."/>
            <person name="Wang X."/>
            <person name="Xie B."/>
            <person name="Ni P."/>
            <person name="Ren Y."/>
            <person name="Zhu H."/>
            <person name="Li J."/>
            <person name="Lin K."/>
            <person name="Jin W."/>
            <person name="Fei Z."/>
            <person name="Li G."/>
            <person name="Staub J."/>
            <person name="Kilian A."/>
            <person name="van der Vossen E.A."/>
            <person name="Wu Y."/>
            <person name="Guo J."/>
            <person name="He J."/>
            <person name="Jia Z."/>
            <person name="Ren Y."/>
            <person name="Tian G."/>
            <person name="Lu Y."/>
            <person name="Ruan J."/>
            <person name="Qian W."/>
            <person name="Wang M."/>
            <person name="Huang Q."/>
            <person name="Li B."/>
            <person name="Xuan Z."/>
            <person name="Cao J."/>
            <person name="Asan"/>
            <person name="Wu Z."/>
            <person name="Zhang J."/>
            <person name="Cai Q."/>
            <person name="Bai Y."/>
            <person name="Zhao B."/>
            <person name="Han Y."/>
            <person name="Li Y."/>
            <person name="Li X."/>
            <person name="Wang S."/>
            <person name="Shi Q."/>
            <person name="Liu S."/>
            <person name="Cho W.K."/>
            <person name="Kim J.Y."/>
            <person name="Xu Y."/>
            <person name="Heller-Uszynska K."/>
            <person name="Miao H."/>
            <person name="Cheng Z."/>
            <person name="Zhang S."/>
            <person name="Wu J."/>
            <person name="Yang Y."/>
            <person name="Kang H."/>
            <person name="Li M."/>
            <person name="Liang H."/>
            <person name="Ren X."/>
            <person name="Shi Z."/>
            <person name="Wen M."/>
            <person name="Jian M."/>
            <person name="Yang H."/>
            <person name="Zhang G."/>
            <person name="Yang Z."/>
            <person name="Chen R."/>
            <person name="Liu S."/>
            <person name="Li J."/>
            <person name="Ma L."/>
            <person name="Liu H."/>
            <person name="Zhou Y."/>
            <person name="Zhao J."/>
            <person name="Fang X."/>
            <person name="Li G."/>
            <person name="Fang L."/>
            <person name="Li Y."/>
            <person name="Liu D."/>
            <person name="Zheng H."/>
            <person name="Zhang Y."/>
            <person name="Qin N."/>
            <person name="Li Z."/>
            <person name="Yang G."/>
            <person name="Yang S."/>
            <person name="Bolund L."/>
            <person name="Kristiansen K."/>
            <person name="Zheng H."/>
            <person name="Li S."/>
            <person name="Zhang X."/>
            <person name="Yang H."/>
            <person name="Wang J."/>
            <person name="Sun R."/>
            <person name="Zhang B."/>
            <person name="Jiang S."/>
            <person name="Wang J."/>
            <person name="Du Y."/>
            <person name="Li S."/>
        </authorList>
    </citation>
    <scope>NUCLEOTIDE SEQUENCE [LARGE SCALE GENOMIC DNA]</scope>
    <source>
        <strain evidence="12">cv. 9930</strain>
    </source>
</reference>
<keyword evidence="4" id="KW-0732">Signal</keyword>
<gene>
    <name evidence="11" type="ORF">Csa_5G390000</name>
</gene>
<proteinExistence type="inferred from homology"/>
<keyword evidence="3" id="KW-0964">Secreted</keyword>
<keyword evidence="7" id="KW-0325">Glycoprotein</keyword>
<dbReference type="EMBL" id="CM002926">
    <property type="protein sequence ID" value="KGN51001.1"/>
    <property type="molecule type" value="Genomic_DNA"/>
</dbReference>
<evidence type="ECO:0000256" key="8">
    <source>
        <dbReference type="ARBA" id="ARBA00023228"/>
    </source>
</evidence>
<organism evidence="11 12">
    <name type="scientific">Cucumis sativus</name>
    <name type="common">Cucumber</name>
    <dbReference type="NCBI Taxonomy" id="3659"/>
    <lineage>
        <taxon>Eukaryota</taxon>
        <taxon>Viridiplantae</taxon>
        <taxon>Streptophyta</taxon>
        <taxon>Embryophyta</taxon>
        <taxon>Tracheophyta</taxon>
        <taxon>Spermatophyta</taxon>
        <taxon>Magnoliopsida</taxon>
        <taxon>eudicotyledons</taxon>
        <taxon>Gunneridae</taxon>
        <taxon>Pentapetalae</taxon>
        <taxon>rosids</taxon>
        <taxon>fabids</taxon>
        <taxon>Cucurbitales</taxon>
        <taxon>Cucurbitaceae</taxon>
        <taxon>Benincaseae</taxon>
        <taxon>Cucumis</taxon>
    </lineage>
</organism>
<protein>
    <recommendedName>
        <fullName evidence="13">Heparanase-like protein 1</fullName>
    </recommendedName>
</protein>
<dbReference type="Pfam" id="PF03662">
    <property type="entry name" value="Glyco_hydro_79n"/>
    <property type="match status" value="1"/>
</dbReference>
<evidence type="ECO:0000256" key="9">
    <source>
        <dbReference type="ARBA" id="ARBA00023765"/>
    </source>
</evidence>
<evidence type="ECO:0000313" key="12">
    <source>
        <dbReference type="Proteomes" id="UP000029981"/>
    </source>
</evidence>
<evidence type="ECO:0000313" key="11">
    <source>
        <dbReference type="EMBL" id="KGN51001.1"/>
    </source>
</evidence>
<evidence type="ECO:0000256" key="4">
    <source>
        <dbReference type="ARBA" id="ARBA00022729"/>
    </source>
</evidence>
<accession>A0A0A0KTJ9</accession>
<evidence type="ECO:0000256" key="2">
    <source>
        <dbReference type="ARBA" id="ARBA00009800"/>
    </source>
</evidence>
<dbReference type="GO" id="GO:0004566">
    <property type="term" value="F:beta-glucuronidase activity"/>
    <property type="evidence" value="ECO:0000318"/>
    <property type="project" value="GO_Central"/>
</dbReference>
<evidence type="ECO:0000256" key="10">
    <source>
        <dbReference type="ARBA" id="ARBA00055929"/>
    </source>
</evidence>
<comment type="similarity">
    <text evidence="2">Belongs to the glycosyl hydrolase 79 family.</text>
</comment>
<dbReference type="AlphaFoldDB" id="A0A0A0KTJ9"/>
<evidence type="ECO:0000256" key="7">
    <source>
        <dbReference type="ARBA" id="ARBA00023180"/>
    </source>
</evidence>
<keyword evidence="6" id="KW-0472">Membrane</keyword>
<dbReference type="InterPro" id="IPR017853">
    <property type="entry name" value="GH"/>
</dbReference>
<dbReference type="Gramene" id="KGN51001">
    <property type="protein sequence ID" value="KGN51001"/>
    <property type="gene ID" value="Csa_5G390000"/>
</dbReference>
<dbReference type="FunFam" id="3.20.20.80:FF:000023">
    <property type="entry name" value="heparanase-like protein 3"/>
    <property type="match status" value="1"/>
</dbReference>
<reference evidence="11 12" key="2">
    <citation type="journal article" date="2009" name="PLoS ONE">
        <title>An integrated genetic and cytogenetic map of the cucumber genome.</title>
        <authorList>
            <person name="Ren Y."/>
            <person name="Zhang Z."/>
            <person name="Liu J."/>
            <person name="Staub J.E."/>
            <person name="Han Y."/>
            <person name="Cheng Z."/>
            <person name="Li X."/>
            <person name="Lu J."/>
            <person name="Miao H."/>
            <person name="Kang H."/>
            <person name="Xie B."/>
            <person name="Gu X."/>
            <person name="Wang X."/>
            <person name="Du Y."/>
            <person name="Jin W."/>
            <person name="Huang S."/>
        </authorList>
    </citation>
    <scope>NUCLEOTIDE SEQUENCE [LARGE SCALE GENOMIC DNA]</scope>
    <source>
        <strain evidence="12">cv. 9930</strain>
    </source>
</reference>
<dbReference type="InterPro" id="IPR005199">
    <property type="entry name" value="Glyco_hydro_79"/>
</dbReference>
<dbReference type="Proteomes" id="UP000029981">
    <property type="component" value="Chromosome 5"/>
</dbReference>
<evidence type="ECO:0000256" key="5">
    <source>
        <dbReference type="ARBA" id="ARBA00022801"/>
    </source>
</evidence>
<dbReference type="GO" id="GO:0005765">
    <property type="term" value="C:lysosomal membrane"/>
    <property type="evidence" value="ECO:0007669"/>
    <property type="project" value="UniProtKB-SubCell"/>
</dbReference>
<evidence type="ECO:0000256" key="1">
    <source>
        <dbReference type="ARBA" id="ARBA00004613"/>
    </source>
</evidence>
<keyword evidence="5" id="KW-0378">Hydrolase</keyword>
<name>A0A0A0KTJ9_CUCSA</name>
<reference evidence="11 12" key="3">
    <citation type="journal article" date="2010" name="BMC Genomics">
        <title>Transcriptome sequencing and comparative analysis of cucumber flowers with different sex types.</title>
        <authorList>
            <person name="Guo S."/>
            <person name="Zheng Y."/>
            <person name="Joung J.G."/>
            <person name="Liu S."/>
            <person name="Zhang Z."/>
            <person name="Crasta O.R."/>
            <person name="Sobral B.W."/>
            <person name="Xu Y."/>
            <person name="Huang S."/>
            <person name="Fei Z."/>
        </authorList>
    </citation>
    <scope>NUCLEOTIDE SEQUENCE [LARGE SCALE GENOMIC DNA]</scope>
    <source>
        <strain evidence="12">cv. 9930</strain>
    </source>
</reference>
<evidence type="ECO:0000256" key="6">
    <source>
        <dbReference type="ARBA" id="ARBA00023136"/>
    </source>
</evidence>
<evidence type="ECO:0000256" key="3">
    <source>
        <dbReference type="ARBA" id="ARBA00022525"/>
    </source>
</evidence>
<keyword evidence="12" id="KW-1185">Reference proteome</keyword>
<keyword evidence="8" id="KW-0458">Lysosome</keyword>
<dbReference type="PANTHER" id="PTHR14363">
    <property type="entry name" value="HEPARANASE-RELATED"/>
    <property type="match status" value="1"/>
</dbReference>
<sequence length="539" mass="60389">MLGIPGILELTMEYQIFLLILVFAFIPRTILGLNVTTGKIVVDGTTKIAETDENFICFTLDIWPHDECSQPNLCVWDGHASMLNMDLSLPILNKAVQAFKTLRIRVGGTLQDRLIYNIGDGFKGNCNPFEAHKGLLFDFTEGCLYMERWDDLNNFFNNTGAIVTFGLNALLGKYNTKGIQWEGNWNYSNAEALIKYTVEKKYNINSWEFGNELAGPNSIGASVSASQYAKDLLKLRQIIDRLYKNSQQKPLIVAPGAFFDDKWYDELVTKTGSNVVSALTHHIYNMGAGDDPKLIYRFVNPTYLSQVSNTFRQLKNIIEKHAPWASAWVGEAGGAYHGGGLHISDTFINSFWYLDQLGMAASYNTKVYCRQTLVGGYYGVLRTKTFIPTPDYYGALLFHRLMGSSVLKVDNNVSSYLRTYAHCSRGRSGVTMLFINLSNTTEFTINIENHMNLSLHKSKPKHSSSKNVGTQREEYHLTPQNGLLRSSTVLLNGKALELTNEGEVPDLTPVYRDSNSSISIPNWSIAFIVIPDFVAIGCN</sequence>
<dbReference type="Gene3D" id="3.20.20.80">
    <property type="entry name" value="Glycosidases"/>
    <property type="match status" value="1"/>
</dbReference>